<dbReference type="RefSeq" id="WP_311608764.1">
    <property type="nucleotide sequence ID" value="NZ_JAVRFI010000003.1"/>
</dbReference>
<dbReference type="InterPro" id="IPR023809">
    <property type="entry name" value="Thiopep_bacteriocin_synth_dom"/>
</dbReference>
<comment type="caution">
    <text evidence="2">The sequence shown here is derived from an EMBL/GenBank/DDBJ whole genome shotgun (WGS) entry which is preliminary data.</text>
</comment>
<sequence>MNCTQTSSEQATAERAGAREWRTAHIHIPHSLHNPFLCDVIEPLLRAEGLQEHYFFLRYWQGGPHVRLRMLCGPGAGSAEAAERVVAGLERAMPEFGAGEREEYALGLTLQDELARLEKETSREGRPIGSLDPVPYVPEFRKYGGTEGVAIAETVFRKSSVAVLDLIGGQPEARAGARRAPIGEAARIMVMFLHGAGLDAEAAVPFLREYEEWWRPYAPDEMVRAWPELYRGVSAQLTKLCSAVWRDGATDDVFHRMSVEATARARAVSGAEPGADARELRLDGTPYVGCLSNYIHTTNNRLGLVPAAEGLVAYLVRRGLEEMAA</sequence>
<organism evidence="2 3">
    <name type="scientific">Streptomyces hesseae</name>
    <dbReference type="NCBI Taxonomy" id="3075519"/>
    <lineage>
        <taxon>Bacteria</taxon>
        <taxon>Bacillati</taxon>
        <taxon>Actinomycetota</taxon>
        <taxon>Actinomycetes</taxon>
        <taxon>Kitasatosporales</taxon>
        <taxon>Streptomycetaceae</taxon>
        <taxon>Streptomyces</taxon>
    </lineage>
</organism>
<gene>
    <name evidence="2" type="ORF">RM609_06765</name>
</gene>
<dbReference type="Proteomes" id="UP001180531">
    <property type="component" value="Unassembled WGS sequence"/>
</dbReference>
<proteinExistence type="predicted"/>
<evidence type="ECO:0000259" key="1">
    <source>
        <dbReference type="Pfam" id="PF14028"/>
    </source>
</evidence>
<feature type="domain" description="Thiopeptide-type bacteriocin biosynthesis" evidence="1">
    <location>
        <begin position="21"/>
        <end position="318"/>
    </location>
</feature>
<evidence type="ECO:0000313" key="2">
    <source>
        <dbReference type="EMBL" id="MDT0448782.1"/>
    </source>
</evidence>
<accession>A0ABU2SIJ0</accession>
<dbReference type="EMBL" id="JAVRFI010000003">
    <property type="protein sequence ID" value="MDT0448782.1"/>
    <property type="molecule type" value="Genomic_DNA"/>
</dbReference>
<name>A0ABU2SIJ0_9ACTN</name>
<dbReference type="Pfam" id="PF14028">
    <property type="entry name" value="Lant_dehydr_C"/>
    <property type="match status" value="1"/>
</dbReference>
<protein>
    <submittedName>
        <fullName evidence="2">Lantibiotic dehydratase C-terminal domain-containing protein</fullName>
    </submittedName>
</protein>
<evidence type="ECO:0000313" key="3">
    <source>
        <dbReference type="Proteomes" id="UP001180531"/>
    </source>
</evidence>
<keyword evidence="3" id="KW-1185">Reference proteome</keyword>
<reference evidence="2" key="1">
    <citation type="submission" date="2024-05" db="EMBL/GenBank/DDBJ databases">
        <title>30 novel species of actinomycetes from the DSMZ collection.</title>
        <authorList>
            <person name="Nouioui I."/>
        </authorList>
    </citation>
    <scope>NUCLEOTIDE SEQUENCE</scope>
    <source>
        <strain evidence="2">DSM 40473</strain>
    </source>
</reference>